<gene>
    <name evidence="3" type="ORF">METZ01_LOCUS240834</name>
</gene>
<dbReference type="SUPFAM" id="SSF55729">
    <property type="entry name" value="Acyl-CoA N-acyltransferases (Nat)"/>
    <property type="match status" value="1"/>
</dbReference>
<dbReference type="CDD" id="cd04301">
    <property type="entry name" value="NAT_SF"/>
    <property type="match status" value="1"/>
</dbReference>
<proteinExistence type="predicted"/>
<protein>
    <recommendedName>
        <fullName evidence="2">N-acetyltransferase domain-containing protein</fullName>
    </recommendedName>
</protein>
<dbReference type="InterPro" id="IPR050769">
    <property type="entry name" value="NAT_camello-type"/>
</dbReference>
<dbReference type="InterPro" id="IPR000182">
    <property type="entry name" value="GNAT_dom"/>
</dbReference>
<dbReference type="EMBL" id="UINC01061905">
    <property type="protein sequence ID" value="SVB87980.1"/>
    <property type="molecule type" value="Genomic_DNA"/>
</dbReference>
<dbReference type="Gene3D" id="3.40.630.30">
    <property type="match status" value="1"/>
</dbReference>
<dbReference type="PANTHER" id="PTHR13947:SF37">
    <property type="entry name" value="LD18367P"/>
    <property type="match status" value="1"/>
</dbReference>
<dbReference type="Pfam" id="PF00583">
    <property type="entry name" value="Acetyltransf_1"/>
    <property type="match status" value="1"/>
</dbReference>
<evidence type="ECO:0000313" key="3">
    <source>
        <dbReference type="EMBL" id="SVB87980.1"/>
    </source>
</evidence>
<accession>A0A382HL15</accession>
<evidence type="ECO:0000256" key="1">
    <source>
        <dbReference type="ARBA" id="ARBA00022679"/>
    </source>
</evidence>
<keyword evidence="1" id="KW-0808">Transferase</keyword>
<dbReference type="AlphaFoldDB" id="A0A382HL15"/>
<organism evidence="3">
    <name type="scientific">marine metagenome</name>
    <dbReference type="NCBI Taxonomy" id="408172"/>
    <lineage>
        <taxon>unclassified sequences</taxon>
        <taxon>metagenomes</taxon>
        <taxon>ecological metagenomes</taxon>
    </lineage>
</organism>
<dbReference type="PANTHER" id="PTHR13947">
    <property type="entry name" value="GNAT FAMILY N-ACETYLTRANSFERASE"/>
    <property type="match status" value="1"/>
</dbReference>
<dbReference type="GO" id="GO:0008080">
    <property type="term" value="F:N-acetyltransferase activity"/>
    <property type="evidence" value="ECO:0007669"/>
    <property type="project" value="InterPro"/>
</dbReference>
<reference evidence="3" key="1">
    <citation type="submission" date="2018-05" db="EMBL/GenBank/DDBJ databases">
        <authorList>
            <person name="Lanie J.A."/>
            <person name="Ng W.-L."/>
            <person name="Kazmierczak K.M."/>
            <person name="Andrzejewski T.M."/>
            <person name="Davidsen T.M."/>
            <person name="Wayne K.J."/>
            <person name="Tettelin H."/>
            <person name="Glass J.I."/>
            <person name="Rusch D."/>
            <person name="Podicherti R."/>
            <person name="Tsui H.-C.T."/>
            <person name="Winkler M.E."/>
        </authorList>
    </citation>
    <scope>NUCLEOTIDE SEQUENCE</scope>
</reference>
<feature type="non-terminal residue" evidence="3">
    <location>
        <position position="1"/>
    </location>
</feature>
<dbReference type="InterPro" id="IPR016181">
    <property type="entry name" value="Acyl_CoA_acyltransferase"/>
</dbReference>
<evidence type="ECO:0000259" key="2">
    <source>
        <dbReference type="PROSITE" id="PS51186"/>
    </source>
</evidence>
<feature type="domain" description="N-acetyltransferase" evidence="2">
    <location>
        <begin position="1"/>
        <end position="110"/>
    </location>
</feature>
<dbReference type="PROSITE" id="PS51186">
    <property type="entry name" value="GNAT"/>
    <property type="match status" value="1"/>
</dbReference>
<sequence>IESHYRIGWFVVLEINHTIIGSVAVRQKRDQTFELRKMYLHANWRRQGYGRMLLDQAINKAWALGASRLVLGTASVLVEAVGLYQSRGFVPSVETPTADRCDQVWELDLRQPPALTSDS</sequence>
<name>A0A382HL15_9ZZZZ</name>